<dbReference type="GO" id="GO:0017004">
    <property type="term" value="P:cytochrome complex assembly"/>
    <property type="evidence" value="ECO:0007669"/>
    <property type="project" value="UniProtKB-KW"/>
</dbReference>
<dbReference type="InterPro" id="IPR025380">
    <property type="entry name" value="DUF4369"/>
</dbReference>
<dbReference type="SUPFAM" id="SSF52833">
    <property type="entry name" value="Thioredoxin-like"/>
    <property type="match status" value="1"/>
</dbReference>
<comment type="subcellular location">
    <subcellularLocation>
        <location evidence="1">Cell envelope</location>
    </subcellularLocation>
</comment>
<evidence type="ECO:0000256" key="3">
    <source>
        <dbReference type="ARBA" id="ARBA00023157"/>
    </source>
</evidence>
<dbReference type="PANTHER" id="PTHR42852:SF6">
    <property type="entry name" value="THIOL:DISULFIDE INTERCHANGE PROTEIN DSBE"/>
    <property type="match status" value="1"/>
</dbReference>
<dbReference type="PROSITE" id="PS00194">
    <property type="entry name" value="THIOREDOXIN_1"/>
    <property type="match status" value="1"/>
</dbReference>
<feature type="domain" description="Thioredoxin" evidence="5">
    <location>
        <begin position="212"/>
        <end position="354"/>
    </location>
</feature>
<dbReference type="GO" id="GO:0016209">
    <property type="term" value="F:antioxidant activity"/>
    <property type="evidence" value="ECO:0007669"/>
    <property type="project" value="InterPro"/>
</dbReference>
<dbReference type="Pfam" id="PF14289">
    <property type="entry name" value="DUF4369"/>
    <property type="match status" value="1"/>
</dbReference>
<dbReference type="PANTHER" id="PTHR42852">
    <property type="entry name" value="THIOL:DISULFIDE INTERCHANGE PROTEIN DSBE"/>
    <property type="match status" value="1"/>
</dbReference>
<dbReference type="InterPro" id="IPR036249">
    <property type="entry name" value="Thioredoxin-like_sf"/>
</dbReference>
<name>A0A327YFE1_9FLAO</name>
<dbReference type="GO" id="GO:0030313">
    <property type="term" value="C:cell envelope"/>
    <property type="evidence" value="ECO:0007669"/>
    <property type="project" value="UniProtKB-SubCell"/>
</dbReference>
<keyword evidence="2" id="KW-0201">Cytochrome c-type biogenesis</keyword>
<organism evidence="6 7">
    <name type="scientific">Flavobacterium aquaticum</name>
    <dbReference type="NCBI Taxonomy" id="1236486"/>
    <lineage>
        <taxon>Bacteria</taxon>
        <taxon>Pseudomonadati</taxon>
        <taxon>Bacteroidota</taxon>
        <taxon>Flavobacteriia</taxon>
        <taxon>Flavobacteriales</taxon>
        <taxon>Flavobacteriaceae</taxon>
        <taxon>Flavobacterium</taxon>
    </lineage>
</organism>
<dbReference type="GO" id="GO:0016491">
    <property type="term" value="F:oxidoreductase activity"/>
    <property type="evidence" value="ECO:0007669"/>
    <property type="project" value="InterPro"/>
</dbReference>
<evidence type="ECO:0000313" key="7">
    <source>
        <dbReference type="Proteomes" id="UP000249620"/>
    </source>
</evidence>
<evidence type="ECO:0000256" key="2">
    <source>
        <dbReference type="ARBA" id="ARBA00022748"/>
    </source>
</evidence>
<dbReference type="CDD" id="cd02966">
    <property type="entry name" value="TlpA_like_family"/>
    <property type="match status" value="1"/>
</dbReference>
<protein>
    <submittedName>
        <fullName evidence="6">Peroxiredoxin</fullName>
    </submittedName>
</protein>
<dbReference type="RefSeq" id="WP_111567734.1">
    <property type="nucleotide sequence ID" value="NZ_QLMI01000009.1"/>
</dbReference>
<evidence type="ECO:0000313" key="6">
    <source>
        <dbReference type="EMBL" id="RAK19750.1"/>
    </source>
</evidence>
<evidence type="ECO:0000256" key="1">
    <source>
        <dbReference type="ARBA" id="ARBA00004196"/>
    </source>
</evidence>
<dbReference type="PROSITE" id="PS51352">
    <property type="entry name" value="THIOREDOXIN_2"/>
    <property type="match status" value="1"/>
</dbReference>
<dbReference type="InterPro" id="IPR013766">
    <property type="entry name" value="Thioredoxin_domain"/>
</dbReference>
<dbReference type="InterPro" id="IPR000866">
    <property type="entry name" value="AhpC/TSA"/>
</dbReference>
<dbReference type="Pfam" id="PF00578">
    <property type="entry name" value="AhpC-TSA"/>
    <property type="match status" value="1"/>
</dbReference>
<proteinExistence type="predicted"/>
<keyword evidence="4" id="KW-0676">Redox-active center</keyword>
<gene>
    <name evidence="6" type="ORF">B0I03_10910</name>
</gene>
<comment type="caution">
    <text evidence="6">The sequence shown here is derived from an EMBL/GenBank/DDBJ whole genome shotgun (WGS) entry which is preliminary data.</text>
</comment>
<dbReference type="Proteomes" id="UP000249620">
    <property type="component" value="Unassembled WGS sequence"/>
</dbReference>
<dbReference type="Gene3D" id="3.40.30.10">
    <property type="entry name" value="Glutaredoxin"/>
    <property type="match status" value="1"/>
</dbReference>
<dbReference type="InterPro" id="IPR050553">
    <property type="entry name" value="Thioredoxin_ResA/DsbE_sf"/>
</dbReference>
<dbReference type="EMBL" id="QLMI01000009">
    <property type="protein sequence ID" value="RAK19750.1"/>
    <property type="molecule type" value="Genomic_DNA"/>
</dbReference>
<dbReference type="InterPro" id="IPR017937">
    <property type="entry name" value="Thioredoxin_CS"/>
</dbReference>
<reference evidence="6 7" key="1">
    <citation type="submission" date="2018-06" db="EMBL/GenBank/DDBJ databases">
        <title>Genomic Encyclopedia of Type Strains, Phase III (KMG-III): the genomes of soil and plant-associated and newly described type strains.</title>
        <authorList>
            <person name="Whitman W."/>
        </authorList>
    </citation>
    <scope>NUCLEOTIDE SEQUENCE [LARGE SCALE GENOMIC DNA]</scope>
    <source>
        <strain evidence="6 7">CGMCC 1.12398</strain>
    </source>
</reference>
<accession>A0A327YFE1</accession>
<evidence type="ECO:0000256" key="4">
    <source>
        <dbReference type="ARBA" id="ARBA00023284"/>
    </source>
</evidence>
<dbReference type="OrthoDB" id="1069091at2"/>
<keyword evidence="7" id="KW-1185">Reference proteome</keyword>
<sequence length="354" mass="41276">MNLIKTIFISLFFIVNLLSAQDGRNKFEIFGQIEGNYNGYLFFNYNDKKDSCLVVANKFYFSGITSEEIVYATRFLTNRTSSMDKDVFLENKKIYVTIEIQRKKYNETEYDWIVLKDISGTQTSELEKEYSSYIASLPRNENWQKNKYKKIDEIVSLHPKNHFSGELLYFAAQDSIANFEDLKLIFQKIDTVAQNSNLISNIKEMLYPREKIQVGDFITDFELPNENNILINTESYRGNILIIDFWASWCVPCRKKLPQLTKLYEKVKLHNVKILSVSLDADRLKWIKAIQKENMKWDNVLENGEFDGEVVKTYGVKAIPSIFLIDDKGVLIAIDPSIGEMEKIIMEKINKKSE</sequence>
<keyword evidence="3" id="KW-1015">Disulfide bond</keyword>
<evidence type="ECO:0000259" key="5">
    <source>
        <dbReference type="PROSITE" id="PS51352"/>
    </source>
</evidence>
<dbReference type="AlphaFoldDB" id="A0A327YFE1"/>